<dbReference type="STRING" id="1839801.Dform_00983"/>
<comment type="function">
    <text evidence="6">Specifically methylates the N7 position of a guanine in 16S rRNA.</text>
</comment>
<comment type="subcellular location">
    <subcellularLocation>
        <location evidence="6">Cytoplasm</location>
    </subcellularLocation>
</comment>
<feature type="binding site" evidence="6">
    <location>
        <begin position="128"/>
        <end position="129"/>
    </location>
    <ligand>
        <name>S-adenosyl-L-methionine</name>
        <dbReference type="ChEBI" id="CHEBI:59789"/>
    </ligand>
</feature>
<evidence type="ECO:0000256" key="2">
    <source>
        <dbReference type="ARBA" id="ARBA00022552"/>
    </source>
</evidence>
<evidence type="ECO:0000256" key="3">
    <source>
        <dbReference type="ARBA" id="ARBA00022603"/>
    </source>
</evidence>
<evidence type="ECO:0000256" key="5">
    <source>
        <dbReference type="ARBA" id="ARBA00022691"/>
    </source>
</evidence>
<evidence type="ECO:0000256" key="6">
    <source>
        <dbReference type="HAMAP-Rule" id="MF_00074"/>
    </source>
</evidence>
<keyword evidence="4 6" id="KW-0808">Transferase</keyword>
<comment type="similarity">
    <text evidence="6">Belongs to the methyltransferase superfamily. RNA methyltransferase RsmG family.</text>
</comment>
<keyword evidence="5 6" id="KW-0949">S-adenosyl-L-methionine</keyword>
<keyword evidence="1 6" id="KW-0963">Cytoplasm</keyword>
<feature type="binding site" evidence="6">
    <location>
        <position position="77"/>
    </location>
    <ligand>
        <name>S-adenosyl-L-methionine</name>
        <dbReference type="ChEBI" id="CHEBI:59789"/>
    </ligand>
</feature>
<dbReference type="GO" id="GO:0005829">
    <property type="term" value="C:cytosol"/>
    <property type="evidence" value="ECO:0007669"/>
    <property type="project" value="TreeGrafter"/>
</dbReference>
<dbReference type="KEGG" id="dfo:Dform_00983"/>
<sequence>MILPTLRTGAEELGLRLSEEQFGQFEKYFHLLVEWNGRFNLTAVTDYTGVQTTHFLDSLSLVKSGIDFESLKVIDIGAGAGFPGLPLKVAFPAIKLILLEATGKKAVFLKETAAALGLEGVTVLNARAEDAARQPDYRERIDLAVSRAVASLDTLCELCLPFCRVGATFIAMKKGEIASEIEYAKAAIETLGGRLYEVKEISLAGLPDPRQLVIIEKIKRTPPEYPRRSGIPAKNPLR</sequence>
<dbReference type="PIRSF" id="PIRSF003078">
    <property type="entry name" value="GidB"/>
    <property type="match status" value="1"/>
</dbReference>
<dbReference type="OrthoDB" id="9808773at2"/>
<dbReference type="InterPro" id="IPR003682">
    <property type="entry name" value="rRNA_ssu_MeTfrase_G"/>
</dbReference>
<reference evidence="8" key="1">
    <citation type="submission" date="2016-11" db="EMBL/GenBank/DDBJ databases">
        <title>Dehalogenimonas formicexedens sp. nov., a chlorinated alkane respiring bacterium isolated from contaminated groundwater.</title>
        <authorList>
            <person name="Key T.A."/>
            <person name="Bowman K.S."/>
            <person name="Lee I."/>
            <person name="Chun J."/>
            <person name="Albuquerque L."/>
            <person name="da Costa M.S."/>
            <person name="Rainey F.A."/>
            <person name="Moe W.M."/>
        </authorList>
    </citation>
    <scope>NUCLEOTIDE SEQUENCE [LARGE SCALE GENOMIC DNA]</scope>
    <source>
        <strain evidence="8">NSZ-14</strain>
    </source>
</reference>
<dbReference type="InterPro" id="IPR029063">
    <property type="entry name" value="SAM-dependent_MTases_sf"/>
</dbReference>
<feature type="binding site" evidence="6">
    <location>
        <position position="147"/>
    </location>
    <ligand>
        <name>S-adenosyl-L-methionine</name>
        <dbReference type="ChEBI" id="CHEBI:59789"/>
    </ligand>
</feature>
<dbReference type="Proteomes" id="UP000185934">
    <property type="component" value="Chromosome"/>
</dbReference>
<evidence type="ECO:0000313" key="8">
    <source>
        <dbReference type="Proteomes" id="UP000185934"/>
    </source>
</evidence>
<proteinExistence type="inferred from homology"/>
<dbReference type="FunFam" id="3.40.50.150:FF:000041">
    <property type="entry name" value="Ribosomal RNA small subunit methyltransferase G"/>
    <property type="match status" value="1"/>
</dbReference>
<dbReference type="AlphaFoldDB" id="A0A1P8F769"/>
<dbReference type="Gene3D" id="3.40.50.150">
    <property type="entry name" value="Vaccinia Virus protein VP39"/>
    <property type="match status" value="1"/>
</dbReference>
<dbReference type="Pfam" id="PF02527">
    <property type="entry name" value="GidB"/>
    <property type="match status" value="1"/>
</dbReference>
<keyword evidence="3 6" id="KW-0489">Methyltransferase</keyword>
<dbReference type="PANTHER" id="PTHR31760:SF0">
    <property type="entry name" value="S-ADENOSYL-L-METHIONINE-DEPENDENT METHYLTRANSFERASES SUPERFAMILY PROTEIN"/>
    <property type="match status" value="1"/>
</dbReference>
<dbReference type="PANTHER" id="PTHR31760">
    <property type="entry name" value="S-ADENOSYL-L-METHIONINE-DEPENDENT METHYLTRANSFERASES SUPERFAMILY PROTEIN"/>
    <property type="match status" value="1"/>
</dbReference>
<gene>
    <name evidence="7" type="primary">gidB</name>
    <name evidence="6 7" type="synonym">rsmG</name>
    <name evidence="7" type="ORF">Dform_00983</name>
</gene>
<dbReference type="EMBL" id="CP018258">
    <property type="protein sequence ID" value="APV44324.1"/>
    <property type="molecule type" value="Genomic_DNA"/>
</dbReference>
<evidence type="ECO:0000256" key="1">
    <source>
        <dbReference type="ARBA" id="ARBA00022490"/>
    </source>
</evidence>
<keyword evidence="2 6" id="KW-0698">rRNA processing</keyword>
<feature type="binding site" evidence="6">
    <location>
        <begin position="100"/>
        <end position="102"/>
    </location>
    <ligand>
        <name>S-adenosyl-L-methionine</name>
        <dbReference type="ChEBI" id="CHEBI:59789"/>
    </ligand>
</feature>
<dbReference type="HAMAP" id="MF_00074">
    <property type="entry name" value="16SrRNA_methyltr_G"/>
    <property type="match status" value="1"/>
</dbReference>
<evidence type="ECO:0000313" key="7">
    <source>
        <dbReference type="EMBL" id="APV44324.1"/>
    </source>
</evidence>
<dbReference type="GO" id="GO:0070043">
    <property type="term" value="F:rRNA (guanine-N7-)-methyltransferase activity"/>
    <property type="evidence" value="ECO:0007669"/>
    <property type="project" value="UniProtKB-UniRule"/>
</dbReference>
<feature type="binding site" evidence="6">
    <location>
        <position position="82"/>
    </location>
    <ligand>
        <name>S-adenosyl-L-methionine</name>
        <dbReference type="ChEBI" id="CHEBI:59789"/>
    </ligand>
</feature>
<protein>
    <recommendedName>
        <fullName evidence="6">Ribosomal RNA small subunit methyltransferase G</fullName>
        <ecNumber evidence="6">2.1.1.-</ecNumber>
    </recommendedName>
    <alternativeName>
        <fullName evidence="6">16S rRNA 7-methylguanosine methyltransferase</fullName>
        <shortName evidence="6">16S rRNA m7G methyltransferase</shortName>
    </alternativeName>
</protein>
<keyword evidence="8" id="KW-1185">Reference proteome</keyword>
<dbReference type="EC" id="2.1.1.-" evidence="6"/>
<dbReference type="RefSeq" id="WP_076004019.1">
    <property type="nucleotide sequence ID" value="NZ_CP018258.1"/>
</dbReference>
<dbReference type="NCBIfam" id="TIGR00138">
    <property type="entry name" value="rsmG_gidB"/>
    <property type="match status" value="1"/>
</dbReference>
<name>A0A1P8F769_9CHLR</name>
<evidence type="ECO:0000256" key="4">
    <source>
        <dbReference type="ARBA" id="ARBA00022679"/>
    </source>
</evidence>
<dbReference type="CDD" id="cd02440">
    <property type="entry name" value="AdoMet_MTases"/>
    <property type="match status" value="1"/>
</dbReference>
<accession>A0A1P8F769</accession>
<organism evidence="7 8">
    <name type="scientific">Dehalogenimonas formicexedens</name>
    <dbReference type="NCBI Taxonomy" id="1839801"/>
    <lineage>
        <taxon>Bacteria</taxon>
        <taxon>Bacillati</taxon>
        <taxon>Chloroflexota</taxon>
        <taxon>Dehalococcoidia</taxon>
        <taxon>Dehalococcoidales</taxon>
        <taxon>Dehalococcoidaceae</taxon>
        <taxon>Dehalogenimonas</taxon>
    </lineage>
</organism>
<dbReference type="SUPFAM" id="SSF53335">
    <property type="entry name" value="S-adenosyl-L-methionine-dependent methyltransferases"/>
    <property type="match status" value="1"/>
</dbReference>